<evidence type="ECO:0000313" key="1">
    <source>
        <dbReference type="EMBL" id="GMA96445.1"/>
    </source>
</evidence>
<gene>
    <name evidence="1" type="ORF">GCM10025881_32690</name>
</gene>
<name>A0ABQ6KCD8_9MICO</name>
<protein>
    <submittedName>
        <fullName evidence="1">Uncharacterized protein</fullName>
    </submittedName>
</protein>
<dbReference type="EMBL" id="BSVB01000001">
    <property type="protein sequence ID" value="GMA96445.1"/>
    <property type="molecule type" value="Genomic_DNA"/>
</dbReference>
<comment type="caution">
    <text evidence="1">The sequence shown here is derived from an EMBL/GenBank/DDBJ whole genome shotgun (WGS) entry which is preliminary data.</text>
</comment>
<dbReference type="Proteomes" id="UP001157034">
    <property type="component" value="Unassembled WGS sequence"/>
</dbReference>
<accession>A0ABQ6KCD8</accession>
<dbReference type="SUPFAM" id="SSF49503">
    <property type="entry name" value="Cupredoxins"/>
    <property type="match status" value="1"/>
</dbReference>
<dbReference type="RefSeq" id="WP_284255016.1">
    <property type="nucleotide sequence ID" value="NZ_BSVB01000001.1"/>
</dbReference>
<keyword evidence="2" id="KW-1185">Reference proteome</keyword>
<sequence>MDDISIAVQYVRFQPDGSFATGDDDFTGRLGDRLLVDGTLGPYLDVTTDVVRLRLLDASPARSYRFALADDRPFSLIASDGGLLAKPVSSRSVQLSPGSAPRSWCG</sequence>
<reference evidence="2" key="1">
    <citation type="journal article" date="2019" name="Int. J. Syst. Evol. Microbiol.">
        <title>The Global Catalogue of Microorganisms (GCM) 10K type strain sequencing project: providing services to taxonomists for standard genome sequencing and annotation.</title>
        <authorList>
            <consortium name="The Broad Institute Genomics Platform"/>
            <consortium name="The Broad Institute Genome Sequencing Center for Infectious Disease"/>
            <person name="Wu L."/>
            <person name="Ma J."/>
        </authorList>
    </citation>
    <scope>NUCLEOTIDE SEQUENCE [LARGE SCALE GENOMIC DNA]</scope>
    <source>
        <strain evidence="2">NBRC 108894</strain>
    </source>
</reference>
<proteinExistence type="predicted"/>
<dbReference type="InterPro" id="IPR008972">
    <property type="entry name" value="Cupredoxin"/>
</dbReference>
<dbReference type="Gene3D" id="2.60.40.420">
    <property type="entry name" value="Cupredoxins - blue copper proteins"/>
    <property type="match status" value="1"/>
</dbReference>
<evidence type="ECO:0000313" key="2">
    <source>
        <dbReference type="Proteomes" id="UP001157034"/>
    </source>
</evidence>
<organism evidence="1 2">
    <name type="scientific">Pseudolysinimonas kribbensis</name>
    <dbReference type="NCBI Taxonomy" id="433641"/>
    <lineage>
        <taxon>Bacteria</taxon>
        <taxon>Bacillati</taxon>
        <taxon>Actinomycetota</taxon>
        <taxon>Actinomycetes</taxon>
        <taxon>Micrococcales</taxon>
        <taxon>Microbacteriaceae</taxon>
        <taxon>Pseudolysinimonas</taxon>
    </lineage>
</organism>